<dbReference type="AlphaFoldDB" id="A0A0K0FB99"/>
<protein>
    <submittedName>
        <fullName evidence="2">Integrase</fullName>
    </submittedName>
</protein>
<reference evidence="2" key="2">
    <citation type="submission" date="2015-08" db="UniProtKB">
        <authorList>
            <consortium name="WormBaseParasite"/>
        </authorList>
    </citation>
    <scope>IDENTIFICATION</scope>
</reference>
<reference evidence="1" key="1">
    <citation type="submission" date="2014-07" db="EMBL/GenBank/DDBJ databases">
        <authorList>
            <person name="Martin A.A"/>
            <person name="De Silva N."/>
        </authorList>
    </citation>
    <scope>NUCLEOTIDE SEQUENCE</scope>
</reference>
<proteinExistence type="predicted"/>
<keyword evidence="1" id="KW-1185">Reference proteome</keyword>
<sequence length="80" mass="9550">MLKDIQIVYSTCENCIRFMRSANKTEKRWEGANYFLQRIHIDQGQFYNTNCSFLVIRDSFSGYVHGKLLIRKDQKKLLNL</sequence>
<accession>A0A0K0FB99</accession>
<name>A0A0K0FB99_STRVS</name>
<dbReference type="Proteomes" id="UP000035680">
    <property type="component" value="Unassembled WGS sequence"/>
</dbReference>
<evidence type="ECO:0000313" key="2">
    <source>
        <dbReference type="WBParaSite" id="SVE_0610600.1"/>
    </source>
</evidence>
<organism evidence="1 2">
    <name type="scientific">Strongyloides venezuelensis</name>
    <name type="common">Threadworm</name>
    <dbReference type="NCBI Taxonomy" id="75913"/>
    <lineage>
        <taxon>Eukaryota</taxon>
        <taxon>Metazoa</taxon>
        <taxon>Ecdysozoa</taxon>
        <taxon>Nematoda</taxon>
        <taxon>Chromadorea</taxon>
        <taxon>Rhabditida</taxon>
        <taxon>Tylenchina</taxon>
        <taxon>Panagrolaimomorpha</taxon>
        <taxon>Strongyloidoidea</taxon>
        <taxon>Strongyloididae</taxon>
        <taxon>Strongyloides</taxon>
    </lineage>
</organism>
<evidence type="ECO:0000313" key="1">
    <source>
        <dbReference type="Proteomes" id="UP000035680"/>
    </source>
</evidence>
<dbReference type="STRING" id="75913.A0A0K0FB99"/>
<dbReference type="WBParaSite" id="SVE_0610600.1">
    <property type="protein sequence ID" value="SVE_0610600.1"/>
    <property type="gene ID" value="SVE_0610600"/>
</dbReference>